<dbReference type="Proteomes" id="UP001060215">
    <property type="component" value="Chromosome 9"/>
</dbReference>
<protein>
    <submittedName>
        <fullName evidence="1">RING-H2 finger protein ATL46</fullName>
    </submittedName>
</protein>
<evidence type="ECO:0000313" key="2">
    <source>
        <dbReference type="Proteomes" id="UP001060215"/>
    </source>
</evidence>
<dbReference type="EMBL" id="CM045766">
    <property type="protein sequence ID" value="KAI8003746.1"/>
    <property type="molecule type" value="Genomic_DNA"/>
</dbReference>
<evidence type="ECO:0000313" key="1">
    <source>
        <dbReference type="EMBL" id="KAI8003746.1"/>
    </source>
</evidence>
<name>A0ACC0GW43_9ERIC</name>
<comment type="caution">
    <text evidence="1">The sequence shown here is derived from an EMBL/GenBank/DDBJ whole genome shotgun (WGS) entry which is preliminary data.</text>
</comment>
<organism evidence="1 2">
    <name type="scientific">Camellia lanceoleosa</name>
    <dbReference type="NCBI Taxonomy" id="1840588"/>
    <lineage>
        <taxon>Eukaryota</taxon>
        <taxon>Viridiplantae</taxon>
        <taxon>Streptophyta</taxon>
        <taxon>Embryophyta</taxon>
        <taxon>Tracheophyta</taxon>
        <taxon>Spermatophyta</taxon>
        <taxon>Magnoliopsida</taxon>
        <taxon>eudicotyledons</taxon>
        <taxon>Gunneridae</taxon>
        <taxon>Pentapetalae</taxon>
        <taxon>asterids</taxon>
        <taxon>Ericales</taxon>
        <taxon>Theaceae</taxon>
        <taxon>Camellia</taxon>
    </lineage>
</organism>
<sequence length="187" mass="20907">MLIESGYLIDIFATHKFIIGTFFTPGLSIENPIFGFDDFREDDGLPNNRHNGFVSNKKTIEIEEMVSEKGVFPVRLGKFRKLDDGAGEIVEGETSSYNLDARIYYSMGSYQYVVGGTNVKVALSHDRNGDDMKIVNGIEQHGNRKPVVDGDMKGKKISIGSKTDSYSVFKIWLWSKKGKFASSSKTQ</sequence>
<accession>A0ACC0GW43</accession>
<keyword evidence="2" id="KW-1185">Reference proteome</keyword>
<proteinExistence type="predicted"/>
<gene>
    <name evidence="1" type="ORF">LOK49_LG08G00116</name>
</gene>
<reference evidence="1 2" key="1">
    <citation type="journal article" date="2022" name="Plant J.">
        <title>Chromosome-level genome of Camellia lanceoleosa provides a valuable resource for understanding genome evolution and self-incompatibility.</title>
        <authorList>
            <person name="Gong W."/>
            <person name="Xiao S."/>
            <person name="Wang L."/>
            <person name="Liao Z."/>
            <person name="Chang Y."/>
            <person name="Mo W."/>
            <person name="Hu G."/>
            <person name="Li W."/>
            <person name="Zhao G."/>
            <person name="Zhu H."/>
            <person name="Hu X."/>
            <person name="Ji K."/>
            <person name="Xiang X."/>
            <person name="Song Q."/>
            <person name="Yuan D."/>
            <person name="Jin S."/>
            <person name="Zhang L."/>
        </authorList>
    </citation>
    <scope>NUCLEOTIDE SEQUENCE [LARGE SCALE GENOMIC DNA]</scope>
    <source>
        <strain evidence="1">SQ_2022a</strain>
    </source>
</reference>